<keyword evidence="2 8" id="KW-0646">Protease inhibitor</keyword>
<name>A0A6J2UJ08_DROLE</name>
<evidence type="ECO:0000256" key="1">
    <source>
        <dbReference type="ARBA" id="ARBA00009500"/>
    </source>
</evidence>
<evidence type="ECO:0000256" key="3">
    <source>
        <dbReference type="ARBA" id="ARBA00022900"/>
    </source>
</evidence>
<dbReference type="InterPro" id="IPR023795">
    <property type="entry name" value="Serpin_CS"/>
</dbReference>
<dbReference type="GO" id="GO:0005615">
    <property type="term" value="C:extracellular space"/>
    <property type="evidence" value="ECO:0007669"/>
    <property type="project" value="InterPro"/>
</dbReference>
<evidence type="ECO:0000256" key="4">
    <source>
        <dbReference type="RuleBase" id="RU000411"/>
    </source>
</evidence>
<dbReference type="GeneID" id="115634079"/>
<organism evidence="7 10">
    <name type="scientific">Drosophila lebanonensis</name>
    <name type="common">Fruit fly</name>
    <name type="synonym">Scaptodrosophila lebanonensis</name>
    <dbReference type="NCBI Taxonomy" id="7225"/>
    <lineage>
        <taxon>Eukaryota</taxon>
        <taxon>Metazoa</taxon>
        <taxon>Ecdysozoa</taxon>
        <taxon>Arthropoda</taxon>
        <taxon>Hexapoda</taxon>
        <taxon>Insecta</taxon>
        <taxon>Pterygota</taxon>
        <taxon>Neoptera</taxon>
        <taxon>Endopterygota</taxon>
        <taxon>Diptera</taxon>
        <taxon>Brachycera</taxon>
        <taxon>Muscomorpha</taxon>
        <taxon>Ephydroidea</taxon>
        <taxon>Drosophilidae</taxon>
        <taxon>Scaptodrosophila</taxon>
    </lineage>
</organism>
<keyword evidence="7" id="KW-1185">Reference proteome</keyword>
<dbReference type="InterPro" id="IPR042178">
    <property type="entry name" value="Serpin_sf_1"/>
</dbReference>
<dbReference type="RefSeq" id="XP_030387492.1">
    <property type="nucleotide sequence ID" value="XM_030531632.1"/>
</dbReference>
<evidence type="ECO:0000313" key="9">
    <source>
        <dbReference type="RefSeq" id="XP_030387492.1"/>
    </source>
</evidence>
<dbReference type="RefSeq" id="XP_030387491.1">
    <property type="nucleotide sequence ID" value="XM_030531631.1"/>
</dbReference>
<dbReference type="OrthoDB" id="671595at2759"/>
<dbReference type="RefSeq" id="XP_030387493.1">
    <property type="nucleotide sequence ID" value="XM_030531633.1"/>
</dbReference>
<evidence type="ECO:0000313" key="8">
    <source>
        <dbReference type="RefSeq" id="XP_030387491.1"/>
    </source>
</evidence>
<gene>
    <name evidence="8 9 10" type="primary">LOC115634079</name>
</gene>
<dbReference type="SMART" id="SM00093">
    <property type="entry name" value="SERPIN"/>
    <property type="match status" value="1"/>
</dbReference>
<proteinExistence type="inferred from homology"/>
<dbReference type="InterPro" id="IPR023796">
    <property type="entry name" value="Serpin_dom"/>
</dbReference>
<reference evidence="8 9" key="1">
    <citation type="submission" date="2025-04" db="UniProtKB">
        <authorList>
            <consortium name="RefSeq"/>
        </authorList>
    </citation>
    <scope>IDENTIFICATION</scope>
    <source>
        <strain evidence="8 9">11010-0011.00</strain>
        <tissue evidence="8 9">Whole body</tissue>
    </source>
</reference>
<evidence type="ECO:0000256" key="2">
    <source>
        <dbReference type="ARBA" id="ARBA00022690"/>
    </source>
</evidence>
<dbReference type="InterPro" id="IPR000215">
    <property type="entry name" value="Serpin_fam"/>
</dbReference>
<dbReference type="CDD" id="cd19954">
    <property type="entry name" value="serpin42Dd-like_insects"/>
    <property type="match status" value="1"/>
</dbReference>
<dbReference type="InterPro" id="IPR042185">
    <property type="entry name" value="Serpin_sf_2"/>
</dbReference>
<dbReference type="Gene3D" id="3.30.497.10">
    <property type="entry name" value="Antithrombin, subunit I, domain 2"/>
    <property type="match status" value="1"/>
</dbReference>
<dbReference type="InterPro" id="IPR036186">
    <property type="entry name" value="Serpin_sf"/>
</dbReference>
<dbReference type="GO" id="GO:0004867">
    <property type="term" value="F:serine-type endopeptidase inhibitor activity"/>
    <property type="evidence" value="ECO:0007669"/>
    <property type="project" value="UniProtKB-KW"/>
</dbReference>
<evidence type="ECO:0000313" key="10">
    <source>
        <dbReference type="RefSeq" id="XP_030387493.1"/>
    </source>
</evidence>
<comment type="similarity">
    <text evidence="1 4">Belongs to the serpin family.</text>
</comment>
<dbReference type="Gene3D" id="2.30.39.10">
    <property type="entry name" value="Alpha-1-antitrypsin, domain 1"/>
    <property type="match status" value="1"/>
</dbReference>
<dbReference type="Proteomes" id="UP000504634">
    <property type="component" value="Unplaced"/>
</dbReference>
<feature type="region of interest" description="Disordered" evidence="5">
    <location>
        <begin position="393"/>
        <end position="413"/>
    </location>
</feature>
<dbReference type="PANTHER" id="PTHR11461:SF211">
    <property type="entry name" value="GH10112P-RELATED"/>
    <property type="match status" value="1"/>
</dbReference>
<dbReference type="PROSITE" id="PS00284">
    <property type="entry name" value="SERPIN"/>
    <property type="match status" value="1"/>
</dbReference>
<dbReference type="PANTHER" id="PTHR11461">
    <property type="entry name" value="SERINE PROTEASE INHIBITOR, SERPIN"/>
    <property type="match status" value="1"/>
</dbReference>
<feature type="compositionally biased region" description="Low complexity" evidence="5">
    <location>
        <begin position="393"/>
        <end position="404"/>
    </location>
</feature>
<evidence type="ECO:0000313" key="7">
    <source>
        <dbReference type="Proteomes" id="UP000504634"/>
    </source>
</evidence>
<protein>
    <submittedName>
        <fullName evidence="8 9">Serine protease inhibitor 42Dd-like</fullName>
    </submittedName>
</protein>
<dbReference type="SUPFAM" id="SSF56574">
    <property type="entry name" value="Serpins"/>
    <property type="match status" value="1"/>
</dbReference>
<feature type="domain" description="Serpin" evidence="6">
    <location>
        <begin position="13"/>
        <end position="379"/>
    </location>
</feature>
<evidence type="ECO:0000259" key="6">
    <source>
        <dbReference type="SMART" id="SM00093"/>
    </source>
</evidence>
<accession>A0A6J2UJ08</accession>
<keyword evidence="3 8" id="KW-0722">Serine protease inhibitor</keyword>
<dbReference type="AlphaFoldDB" id="A0A6J2UJ08"/>
<sequence length="413" mass="46373">MAGVEESRNVFARDLFGAVINGEAQLNDSGVNVILSPTSIQTSLALAYMGAAGTTAEELRNGLRLGAGNKIEIAKDFGDFWKKVISCSGKGTELKLLNRLYMHSNLKWKADFNEIAVEYFHSTADSLKFEDSLEATQQINAWVERETNNRIKQLLQPDAVDASTSAIIINVLYFKGKWKIPFMPESTLRDDFYVDNAKHIEVDMMYQDDKFLYADLPELNAKALKLPYEESDLFMHILLPNTICGLPSLESNLMKLNLQEIDKQMSLEHVEVAMPKFTIEYDIDLRDPLRSLGISEMFDNGADLSGLFTERRGQKISAVCHRGFIDVNEAGSEAAAATFAKVVPMMLNMNQKSFKVDHPFVFYIRNNNAVFFAGHYVRPPRPIDEDSIYTRPSVLSSSNVPASSRRTTPISIK</sequence>
<dbReference type="Pfam" id="PF00079">
    <property type="entry name" value="Serpin"/>
    <property type="match status" value="1"/>
</dbReference>
<evidence type="ECO:0000256" key="5">
    <source>
        <dbReference type="SAM" id="MobiDB-lite"/>
    </source>
</evidence>